<dbReference type="InterPro" id="IPR023054">
    <property type="entry name" value="Sporulation_regulator_WhiA_C"/>
</dbReference>
<protein>
    <recommendedName>
        <fullName evidence="4">Probable cell division protein WhiA</fullName>
    </recommendedName>
</protein>
<dbReference type="PANTHER" id="PTHR37307:SF1">
    <property type="entry name" value="CELL DIVISION PROTEIN WHIA-RELATED"/>
    <property type="match status" value="1"/>
</dbReference>
<keyword evidence="1 4" id="KW-0132">Cell division</keyword>
<evidence type="ECO:0000256" key="3">
    <source>
        <dbReference type="ARBA" id="ARBA00023306"/>
    </source>
</evidence>
<feature type="domain" description="Sporulation regulator WhiA C-terminal" evidence="5">
    <location>
        <begin position="213"/>
        <end position="294"/>
    </location>
</feature>
<keyword evidence="3 4" id="KW-0131">Cell cycle</keyword>
<evidence type="ECO:0000259" key="5">
    <source>
        <dbReference type="Pfam" id="PF02650"/>
    </source>
</evidence>
<sequence>MQSFAGKVKNELCRVPVQRLCCARAEAYGVLLYGNTFSPTEVRLITESADFAARLPRLFQRAFGLKFDRLPEEERGKLIFGITDRSKLDRIINQLGYDPRQNLVLHVNFGLLEDECCRTAFLRGAFLAGGSVTDPEKRYHLELDTGHAQASREVAALLTEMGFLPHSVRRGGSSVIYFKQSEHIEDLLTTIGAPAAAMDIMTAKVDKEIRNGANRAMNCDMANVNKTIDAALEQKNAIQRLQENGWLERLPEKLRQTALLRLQYPEMSLSQLAEKCDPPVTKSCMNHRMRKLLEEAKKL</sequence>
<dbReference type="InterPro" id="IPR027434">
    <property type="entry name" value="Homing_endonucl"/>
</dbReference>
<evidence type="ECO:0000313" key="7">
    <source>
        <dbReference type="EMBL" id="BCK80842.1"/>
    </source>
</evidence>
<gene>
    <name evidence="4 7" type="primary">whiA</name>
    <name evidence="7" type="ORF">MM50RIKEN_06050</name>
</gene>
<dbReference type="Pfam" id="PF14527">
    <property type="entry name" value="LAGLIDADG_WhiA"/>
    <property type="match status" value="1"/>
</dbReference>
<evidence type="ECO:0000259" key="6">
    <source>
        <dbReference type="Pfam" id="PF14527"/>
    </source>
</evidence>
<proteinExistence type="inferred from homology"/>
<dbReference type="HAMAP" id="MF_01420">
    <property type="entry name" value="HTH_type_WhiA"/>
    <property type="match status" value="1"/>
</dbReference>
<dbReference type="InterPro" id="IPR039518">
    <property type="entry name" value="WhiA_LAGLIDADG_dom"/>
</dbReference>
<keyword evidence="8" id="KW-1185">Reference proteome</keyword>
<dbReference type="Gene3D" id="3.10.28.10">
    <property type="entry name" value="Homing endonucleases"/>
    <property type="match status" value="1"/>
</dbReference>
<evidence type="ECO:0000313" key="8">
    <source>
        <dbReference type="Proteomes" id="UP000681035"/>
    </source>
</evidence>
<dbReference type="PANTHER" id="PTHR37307">
    <property type="entry name" value="CELL DIVISION PROTEIN WHIA-RELATED"/>
    <property type="match status" value="1"/>
</dbReference>
<evidence type="ECO:0000256" key="4">
    <source>
        <dbReference type="HAMAP-Rule" id="MF_01420"/>
    </source>
</evidence>
<evidence type="ECO:0000256" key="1">
    <source>
        <dbReference type="ARBA" id="ARBA00022618"/>
    </source>
</evidence>
<dbReference type="RefSeq" id="WP_213541695.1">
    <property type="nucleotide sequence ID" value="NZ_AP023418.1"/>
</dbReference>
<dbReference type="GO" id="GO:0051301">
    <property type="term" value="P:cell division"/>
    <property type="evidence" value="ECO:0007669"/>
    <property type="project" value="UniProtKB-UniRule"/>
</dbReference>
<dbReference type="SUPFAM" id="SSF55608">
    <property type="entry name" value="Homing endonucleases"/>
    <property type="match status" value="1"/>
</dbReference>
<dbReference type="InterPro" id="IPR003802">
    <property type="entry name" value="Sporulation_regulator_WhiA"/>
</dbReference>
<dbReference type="GO" id="GO:0043937">
    <property type="term" value="P:regulation of sporulation"/>
    <property type="evidence" value="ECO:0007669"/>
    <property type="project" value="InterPro"/>
</dbReference>
<dbReference type="GO" id="GO:0003677">
    <property type="term" value="F:DNA binding"/>
    <property type="evidence" value="ECO:0007669"/>
    <property type="project" value="UniProtKB-UniRule"/>
</dbReference>
<accession>A0A810Q3P3</accession>
<dbReference type="NCBIfam" id="TIGR00647">
    <property type="entry name" value="DNA_bind_WhiA"/>
    <property type="match status" value="1"/>
</dbReference>
<feature type="domain" description="WhiA LAGLIDADG-like" evidence="6">
    <location>
        <begin position="119"/>
        <end position="210"/>
    </location>
</feature>
<dbReference type="EMBL" id="AP023418">
    <property type="protein sequence ID" value="BCK80842.1"/>
    <property type="molecule type" value="Genomic_DNA"/>
</dbReference>
<organism evidence="7 8">
    <name type="scientific">Vescimonas coprocola</name>
    <dbReference type="NCBI Taxonomy" id="2714355"/>
    <lineage>
        <taxon>Bacteria</taxon>
        <taxon>Bacillati</taxon>
        <taxon>Bacillota</taxon>
        <taxon>Clostridia</taxon>
        <taxon>Eubacteriales</taxon>
        <taxon>Oscillospiraceae</taxon>
        <taxon>Vescimonas</taxon>
    </lineage>
</organism>
<name>A0A810Q3P3_9FIRM</name>
<dbReference type="Proteomes" id="UP000681035">
    <property type="component" value="Chromosome"/>
</dbReference>
<dbReference type="KEGG" id="vcop:MM50RIKEN_06050"/>
<dbReference type="Pfam" id="PF02650">
    <property type="entry name" value="HTH_WhiA"/>
    <property type="match status" value="1"/>
</dbReference>
<comment type="similarity">
    <text evidence="4">Belongs to the WhiA family.</text>
</comment>
<keyword evidence="2 4" id="KW-0238">DNA-binding</keyword>
<comment type="function">
    <text evidence="4">Involved in cell division and chromosome segregation.</text>
</comment>
<reference evidence="7" key="1">
    <citation type="submission" date="2020-09" db="EMBL/GenBank/DDBJ databases">
        <title>New species isolated from human feces.</title>
        <authorList>
            <person name="Kitahara M."/>
            <person name="Shigeno Y."/>
            <person name="Shime M."/>
            <person name="Matsumoto Y."/>
            <person name="Nakamura S."/>
            <person name="Motooka D."/>
            <person name="Fukuoka S."/>
            <person name="Nishikawa H."/>
            <person name="Benno Y."/>
        </authorList>
    </citation>
    <scope>NUCLEOTIDE SEQUENCE</scope>
    <source>
        <strain evidence="7">MM50</strain>
    </source>
</reference>
<evidence type="ECO:0000256" key="2">
    <source>
        <dbReference type="ARBA" id="ARBA00023125"/>
    </source>
</evidence>
<dbReference type="AlphaFoldDB" id="A0A810Q3P3"/>